<keyword evidence="3" id="KW-1185">Reference proteome</keyword>
<dbReference type="AlphaFoldDB" id="A0A151WX83"/>
<dbReference type="EMBL" id="KQ982668">
    <property type="protein sequence ID" value="KYQ52549.1"/>
    <property type="molecule type" value="Genomic_DNA"/>
</dbReference>
<protein>
    <submittedName>
        <fullName evidence="2">Uncharacterized protein</fullName>
    </submittedName>
</protein>
<feature type="non-terminal residue" evidence="2">
    <location>
        <position position="1"/>
    </location>
</feature>
<reference evidence="2 3" key="1">
    <citation type="submission" date="2015-09" db="EMBL/GenBank/DDBJ databases">
        <title>Trachymyrmex zeteki WGS genome.</title>
        <authorList>
            <person name="Nygaard S."/>
            <person name="Hu H."/>
            <person name="Boomsma J."/>
            <person name="Zhang G."/>
        </authorList>
    </citation>
    <scope>NUCLEOTIDE SEQUENCE [LARGE SCALE GENOMIC DNA]</scope>
    <source>
        <strain evidence="2">Tzet28-1</strain>
        <tissue evidence="2">Whole body</tissue>
    </source>
</reference>
<feature type="region of interest" description="Disordered" evidence="1">
    <location>
        <begin position="72"/>
        <end position="96"/>
    </location>
</feature>
<organism evidence="2 3">
    <name type="scientific">Mycetomoellerius zeteki</name>
    <dbReference type="NCBI Taxonomy" id="64791"/>
    <lineage>
        <taxon>Eukaryota</taxon>
        <taxon>Metazoa</taxon>
        <taxon>Ecdysozoa</taxon>
        <taxon>Arthropoda</taxon>
        <taxon>Hexapoda</taxon>
        <taxon>Insecta</taxon>
        <taxon>Pterygota</taxon>
        <taxon>Neoptera</taxon>
        <taxon>Endopterygota</taxon>
        <taxon>Hymenoptera</taxon>
        <taxon>Apocrita</taxon>
        <taxon>Aculeata</taxon>
        <taxon>Formicoidea</taxon>
        <taxon>Formicidae</taxon>
        <taxon>Myrmicinae</taxon>
        <taxon>Mycetomoellerius</taxon>
    </lineage>
</organism>
<evidence type="ECO:0000313" key="2">
    <source>
        <dbReference type="EMBL" id="KYQ52549.1"/>
    </source>
</evidence>
<gene>
    <name evidence="2" type="ORF">ALC60_08411</name>
</gene>
<dbReference type="Proteomes" id="UP000075809">
    <property type="component" value="Unassembled WGS sequence"/>
</dbReference>
<sequence length="123" mass="13969">HAQIPIPTADRCFSGSSSHSGTVLGNVRVAFEDDRREGDSSDSVIAFGVCLESHESGYTRRERSWSERKLLGSARSREEEHLSDATSRETWKRRDGTRRSFCSYHALRTDITSDTSKFHRCNM</sequence>
<evidence type="ECO:0000256" key="1">
    <source>
        <dbReference type="SAM" id="MobiDB-lite"/>
    </source>
</evidence>
<evidence type="ECO:0000313" key="3">
    <source>
        <dbReference type="Proteomes" id="UP000075809"/>
    </source>
</evidence>
<proteinExistence type="predicted"/>
<accession>A0A151WX83</accession>
<name>A0A151WX83_9HYME</name>